<dbReference type="InterPro" id="IPR015947">
    <property type="entry name" value="PUA-like_sf"/>
</dbReference>
<evidence type="ECO:0000313" key="3">
    <source>
        <dbReference type="Proteomes" id="UP001164748"/>
    </source>
</evidence>
<sequence length="189" mass="21805">MTKLFPLPLFLLPGGRAKLRIFEPRYLRLVRECAANQEGFVLAMMQGKRLYKYGTLVDIVDFETLPDGLLGITIAGRQRVEIMSTDQEADKLWVGDIRALNDWPHDEYLNDDQADDKERIASGLKHVFAAHPEHAEQYEAPPFDDLTWSCQRWLEILPLSNAQKQWFIAQESADEAKEFISQLLEEQVE</sequence>
<evidence type="ECO:0000313" key="2">
    <source>
        <dbReference type="EMBL" id="WBA07698.1"/>
    </source>
</evidence>
<dbReference type="PANTHER" id="PTHR46732:SF8">
    <property type="entry name" value="ATP-DEPENDENT PROTEASE LA (LON) DOMAIN PROTEIN"/>
    <property type="match status" value="1"/>
</dbReference>
<dbReference type="EMBL" id="CP114588">
    <property type="protein sequence ID" value="WBA07698.1"/>
    <property type="molecule type" value="Genomic_DNA"/>
</dbReference>
<dbReference type="SUPFAM" id="SSF88697">
    <property type="entry name" value="PUA domain-like"/>
    <property type="match status" value="1"/>
</dbReference>
<dbReference type="Gene3D" id="2.30.130.40">
    <property type="entry name" value="LON domain-like"/>
    <property type="match status" value="1"/>
</dbReference>
<name>A0AA47LPT1_9GAMM</name>
<proteinExistence type="predicted"/>
<organism evidence="2 3">
    <name type="scientific">Salinivibrio kushneri</name>
    <dbReference type="NCBI Taxonomy" id="1908198"/>
    <lineage>
        <taxon>Bacteria</taxon>
        <taxon>Pseudomonadati</taxon>
        <taxon>Pseudomonadota</taxon>
        <taxon>Gammaproteobacteria</taxon>
        <taxon>Vibrionales</taxon>
        <taxon>Vibrionaceae</taxon>
        <taxon>Salinivibrio</taxon>
    </lineage>
</organism>
<dbReference type="AlphaFoldDB" id="A0AA47LPT1"/>
<gene>
    <name evidence="2" type="ORF">N8M53_07425</name>
</gene>
<dbReference type="RefSeq" id="WP_269578315.1">
    <property type="nucleotide sequence ID" value="NZ_CP114588.1"/>
</dbReference>
<evidence type="ECO:0000259" key="1">
    <source>
        <dbReference type="SMART" id="SM00464"/>
    </source>
</evidence>
<dbReference type="Pfam" id="PF02190">
    <property type="entry name" value="LON_substr_bdg"/>
    <property type="match status" value="1"/>
</dbReference>
<protein>
    <submittedName>
        <fullName evidence="2">LON peptidase substrate-binding domain-containing protein</fullName>
    </submittedName>
</protein>
<dbReference type="InterPro" id="IPR003111">
    <property type="entry name" value="Lon_prtase_N"/>
</dbReference>
<dbReference type="Proteomes" id="UP001164748">
    <property type="component" value="Chromosome"/>
</dbReference>
<accession>A0AA47LPT1</accession>
<dbReference type="InterPro" id="IPR046336">
    <property type="entry name" value="Lon_prtase_N_sf"/>
</dbReference>
<dbReference type="SMART" id="SM00464">
    <property type="entry name" value="LON"/>
    <property type="match status" value="1"/>
</dbReference>
<dbReference type="PANTHER" id="PTHR46732">
    <property type="entry name" value="ATP-DEPENDENT PROTEASE LA (LON) DOMAIN PROTEIN"/>
    <property type="match status" value="1"/>
</dbReference>
<reference evidence="2" key="1">
    <citation type="submission" date="2022-09" db="EMBL/GenBank/DDBJ databases">
        <authorList>
            <person name="Li Z.-J."/>
        </authorList>
    </citation>
    <scope>NUCLEOTIDE SEQUENCE</scope>
    <source>
        <strain evidence="2">TGB11</strain>
    </source>
</reference>
<feature type="domain" description="Lon N-terminal" evidence="1">
    <location>
        <begin position="3"/>
        <end position="186"/>
    </location>
</feature>